<dbReference type="RefSeq" id="XP_009173129.1">
    <property type="nucleotide sequence ID" value="XM_009174865.1"/>
</dbReference>
<dbReference type="GeneID" id="20323105"/>
<dbReference type="KEGG" id="ovi:T265_08926"/>
<name>A0A074Z7P3_OPIVI</name>
<dbReference type="CTD" id="20323105"/>
<sequence length="120" mass="13866">MTSVFNTDASLPYNHDLFESLIVKRIKDTKRPLSVMMIPEILLHCEETTDAHSVLAEGNFIPHTMIGQLVRAQWVTVVRKPLHHGKVQSVRDKNGHLHQAIYSWLVKHIEGHPNRIHPRR</sequence>
<reference evidence="1 2" key="1">
    <citation type="submission" date="2013-11" db="EMBL/GenBank/DDBJ databases">
        <title>Opisthorchis viverrini - life in the bile duct.</title>
        <authorList>
            <person name="Young N.D."/>
            <person name="Nagarajan N."/>
            <person name="Lin S.J."/>
            <person name="Korhonen P.K."/>
            <person name="Jex A.R."/>
            <person name="Hall R.S."/>
            <person name="Safavi-Hemami H."/>
            <person name="Kaewkong W."/>
            <person name="Bertrand D."/>
            <person name="Gao S."/>
            <person name="Seet Q."/>
            <person name="Wongkham S."/>
            <person name="Teh B.T."/>
            <person name="Wongkham C."/>
            <person name="Intapan P.M."/>
            <person name="Maleewong W."/>
            <person name="Yang X."/>
            <person name="Hu M."/>
            <person name="Wang Z."/>
            <person name="Hofmann A."/>
            <person name="Sternberg P.W."/>
            <person name="Tan P."/>
            <person name="Wang J."/>
            <person name="Gasser R.B."/>
        </authorList>
    </citation>
    <scope>NUCLEOTIDE SEQUENCE [LARGE SCALE GENOMIC DNA]</scope>
</reference>
<gene>
    <name evidence="1" type="ORF">T265_08926</name>
</gene>
<accession>A0A074Z7P3</accession>
<dbReference type="EMBL" id="KL596864">
    <property type="protein sequence ID" value="KER23118.1"/>
    <property type="molecule type" value="Genomic_DNA"/>
</dbReference>
<protein>
    <submittedName>
        <fullName evidence="1">Uncharacterized protein</fullName>
    </submittedName>
</protein>
<dbReference type="AlphaFoldDB" id="A0A074Z7P3"/>
<dbReference type="Proteomes" id="UP000054324">
    <property type="component" value="Unassembled WGS sequence"/>
</dbReference>
<evidence type="ECO:0000313" key="1">
    <source>
        <dbReference type="EMBL" id="KER23118.1"/>
    </source>
</evidence>
<evidence type="ECO:0000313" key="2">
    <source>
        <dbReference type="Proteomes" id="UP000054324"/>
    </source>
</evidence>
<organism evidence="1 2">
    <name type="scientific">Opisthorchis viverrini</name>
    <name type="common">Southeast Asian liver fluke</name>
    <dbReference type="NCBI Taxonomy" id="6198"/>
    <lineage>
        <taxon>Eukaryota</taxon>
        <taxon>Metazoa</taxon>
        <taxon>Spiralia</taxon>
        <taxon>Lophotrochozoa</taxon>
        <taxon>Platyhelminthes</taxon>
        <taxon>Trematoda</taxon>
        <taxon>Digenea</taxon>
        <taxon>Opisthorchiida</taxon>
        <taxon>Opisthorchiata</taxon>
        <taxon>Opisthorchiidae</taxon>
        <taxon>Opisthorchis</taxon>
    </lineage>
</organism>
<proteinExistence type="predicted"/>
<keyword evidence="2" id="KW-1185">Reference proteome</keyword>